<evidence type="ECO:0000313" key="1">
    <source>
        <dbReference type="EMBL" id="KAK9033371.1"/>
    </source>
</evidence>
<proteinExistence type="predicted"/>
<name>A0ABR2T798_9ROSI</name>
<dbReference type="EMBL" id="JBBPBN010000008">
    <property type="protein sequence ID" value="KAK9033371.1"/>
    <property type="molecule type" value="Genomic_DNA"/>
</dbReference>
<gene>
    <name evidence="1" type="ORF">V6N11_018404</name>
</gene>
<organism evidence="1 2">
    <name type="scientific">Hibiscus sabdariffa</name>
    <name type="common">roselle</name>
    <dbReference type="NCBI Taxonomy" id="183260"/>
    <lineage>
        <taxon>Eukaryota</taxon>
        <taxon>Viridiplantae</taxon>
        <taxon>Streptophyta</taxon>
        <taxon>Embryophyta</taxon>
        <taxon>Tracheophyta</taxon>
        <taxon>Spermatophyta</taxon>
        <taxon>Magnoliopsida</taxon>
        <taxon>eudicotyledons</taxon>
        <taxon>Gunneridae</taxon>
        <taxon>Pentapetalae</taxon>
        <taxon>rosids</taxon>
        <taxon>malvids</taxon>
        <taxon>Malvales</taxon>
        <taxon>Malvaceae</taxon>
        <taxon>Malvoideae</taxon>
        <taxon>Hibiscus</taxon>
    </lineage>
</organism>
<evidence type="ECO:0000313" key="2">
    <source>
        <dbReference type="Proteomes" id="UP001396334"/>
    </source>
</evidence>
<sequence length="197" mass="20688">MAVPVWVLWPALDVGLDLTSPARLWLDYCMLFWELRLCFVQHRIALLPDAPSGVVSIGVSKRSASWPRGHVSLVEDDADASVPALTIASGSPSGGLPTEVAPTAAPLLASDSVDASLAPKNSVAPADWLVSSAPTSSVQAATVTKDVPHDPMVHIDTSDMLEEANEDASLVPENSATAADRLASSVPICWSKPKDQS</sequence>
<comment type="caution">
    <text evidence="1">The sequence shown here is derived from an EMBL/GenBank/DDBJ whole genome shotgun (WGS) entry which is preliminary data.</text>
</comment>
<keyword evidence="2" id="KW-1185">Reference proteome</keyword>
<protein>
    <submittedName>
        <fullName evidence="1">Uncharacterized protein</fullName>
    </submittedName>
</protein>
<dbReference type="Proteomes" id="UP001396334">
    <property type="component" value="Unassembled WGS sequence"/>
</dbReference>
<accession>A0ABR2T798</accession>
<reference evidence="1 2" key="1">
    <citation type="journal article" date="2024" name="G3 (Bethesda)">
        <title>Genome assembly of Hibiscus sabdariffa L. provides insights into metabolisms of medicinal natural products.</title>
        <authorList>
            <person name="Kim T."/>
        </authorList>
    </citation>
    <scope>NUCLEOTIDE SEQUENCE [LARGE SCALE GENOMIC DNA]</scope>
    <source>
        <strain evidence="1">TK-2024</strain>
        <tissue evidence="1">Old leaves</tissue>
    </source>
</reference>